<dbReference type="EMBL" id="AP023322">
    <property type="protein sequence ID" value="BCI63533.1"/>
    <property type="molecule type" value="Genomic_DNA"/>
</dbReference>
<keyword evidence="6" id="KW-1185">Reference proteome</keyword>
<reference evidence="6" key="1">
    <citation type="submission" date="2020-07" db="EMBL/GenBank/DDBJ databases">
        <title>Complete genome sequencing of Coprobacter sp. strain 2CBH44.</title>
        <authorList>
            <person name="Sakamoto M."/>
            <person name="Murakami T."/>
            <person name="Mori H."/>
        </authorList>
    </citation>
    <scope>NUCLEOTIDE SEQUENCE [LARGE SCALE GENOMIC DNA]</scope>
    <source>
        <strain evidence="6">2CBH44</strain>
    </source>
</reference>
<dbReference type="Proteomes" id="UP000594042">
    <property type="component" value="Chromosome"/>
</dbReference>
<dbReference type="GO" id="GO:0004518">
    <property type="term" value="F:nuclease activity"/>
    <property type="evidence" value="ECO:0007669"/>
    <property type="project" value="UniProtKB-KW"/>
</dbReference>
<keyword evidence="4" id="KW-0472">Membrane</keyword>
<evidence type="ECO:0000256" key="2">
    <source>
        <dbReference type="ARBA" id="ARBA00022722"/>
    </source>
</evidence>
<dbReference type="InterPro" id="IPR044925">
    <property type="entry name" value="His-Me_finger_sf"/>
</dbReference>
<evidence type="ECO:0000313" key="5">
    <source>
        <dbReference type="EMBL" id="BCI63533.1"/>
    </source>
</evidence>
<keyword evidence="3" id="KW-0378">Hydrolase</keyword>
<dbReference type="PANTHER" id="PTHR33607:SF2">
    <property type="entry name" value="ENDONUCLEASE-1"/>
    <property type="match status" value="1"/>
</dbReference>
<protein>
    <submittedName>
        <fullName evidence="5">Ribonuclease</fullName>
    </submittedName>
</protein>
<gene>
    <name evidence="5" type="ORF">Cop2CBH44_18860</name>
</gene>
<dbReference type="AlphaFoldDB" id="A0A7G1HWX4"/>
<evidence type="ECO:0000256" key="3">
    <source>
        <dbReference type="ARBA" id="ARBA00022801"/>
    </source>
</evidence>
<dbReference type="GO" id="GO:0016787">
    <property type="term" value="F:hydrolase activity"/>
    <property type="evidence" value="ECO:0007669"/>
    <property type="project" value="UniProtKB-KW"/>
</dbReference>
<organism evidence="5 6">
    <name type="scientific">Coprobacter secundus subsp. similis</name>
    <dbReference type="NCBI Taxonomy" id="2751153"/>
    <lineage>
        <taxon>Bacteria</taxon>
        <taxon>Pseudomonadati</taxon>
        <taxon>Bacteroidota</taxon>
        <taxon>Bacteroidia</taxon>
        <taxon>Bacteroidales</taxon>
        <taxon>Barnesiellaceae</taxon>
        <taxon>Coprobacter</taxon>
    </lineage>
</organism>
<proteinExistence type="inferred from homology"/>
<sequence length="365" mass="41880">MLYGNRMFMKKLSYFSVSFLFFWVVSFYLIAQAPANYYQSAIGKKERELKTALYNIVKDHTVLSYTPGLWNAYKDTDAKSDGTVWDMYSSISRFTFGVDQDSGSGGTTEGDKYNREHSFPQEWFNGKSPMKTDLYHVYPTDKLVNNKRGSYPFGETNGESYKSAGNFSKLGRCTYPGYSGTVFEPNDEYKGDFARSYFYMVTCYEDKVSGWNSEMLNNTSYPAFTTWAMNLLLEWNRKDPVSKKETDRNNMVYSEYQHNRNPFIDYPQLAEHIWGNLKDMPFDGTTSVEEWALDNISVFVTSGNILTVVNAPVNSVLKLYNMSGELIVEHQILSDRYETEVGTEGVYIAHVITSSRVCAVKVLIR</sequence>
<dbReference type="Pfam" id="PF04231">
    <property type="entry name" value="Endonuclease_1"/>
    <property type="match status" value="1"/>
</dbReference>
<feature type="transmembrane region" description="Helical" evidence="4">
    <location>
        <begin position="12"/>
        <end position="31"/>
    </location>
</feature>
<dbReference type="PANTHER" id="PTHR33607">
    <property type="entry name" value="ENDONUCLEASE-1"/>
    <property type="match status" value="1"/>
</dbReference>
<comment type="similarity">
    <text evidence="1">Belongs to the EndA/NucM nuclease family.</text>
</comment>
<dbReference type="SUPFAM" id="SSF54060">
    <property type="entry name" value="His-Me finger endonucleases"/>
    <property type="match status" value="1"/>
</dbReference>
<evidence type="ECO:0000256" key="4">
    <source>
        <dbReference type="SAM" id="Phobius"/>
    </source>
</evidence>
<dbReference type="KEGG" id="copr:Cop2CBH44_18860"/>
<keyword evidence="4" id="KW-1133">Transmembrane helix</keyword>
<dbReference type="InterPro" id="IPR007346">
    <property type="entry name" value="Endonuclease-I"/>
</dbReference>
<evidence type="ECO:0000313" key="6">
    <source>
        <dbReference type="Proteomes" id="UP000594042"/>
    </source>
</evidence>
<keyword evidence="2" id="KW-0540">Nuclease</keyword>
<keyword evidence="4" id="KW-0812">Transmembrane</keyword>
<accession>A0A7G1HWX4</accession>
<evidence type="ECO:0000256" key="1">
    <source>
        <dbReference type="ARBA" id="ARBA00006429"/>
    </source>
</evidence>
<name>A0A7G1HWX4_9BACT</name>